<dbReference type="PROSITE" id="PS50082">
    <property type="entry name" value="WD_REPEATS_2"/>
    <property type="match status" value="1"/>
</dbReference>
<comment type="caution">
    <text evidence="4">The sequence shown here is derived from an EMBL/GenBank/DDBJ whole genome shotgun (WGS) entry which is preliminary data.</text>
</comment>
<evidence type="ECO:0000256" key="3">
    <source>
        <dbReference type="PROSITE-ProRule" id="PRU00221"/>
    </source>
</evidence>
<evidence type="ECO:0000313" key="5">
    <source>
        <dbReference type="Proteomes" id="UP001293593"/>
    </source>
</evidence>
<evidence type="ECO:0000256" key="2">
    <source>
        <dbReference type="ARBA" id="ARBA00022737"/>
    </source>
</evidence>
<dbReference type="SMART" id="SM00320">
    <property type="entry name" value="WD40"/>
    <property type="match status" value="3"/>
</dbReference>
<dbReference type="InterPro" id="IPR036322">
    <property type="entry name" value="WD40_repeat_dom_sf"/>
</dbReference>
<keyword evidence="5" id="KW-1185">Reference proteome</keyword>
<dbReference type="Gene3D" id="2.130.10.10">
    <property type="entry name" value="YVTN repeat-like/Quinoprotein amine dehydrogenase"/>
    <property type="match status" value="1"/>
</dbReference>
<proteinExistence type="predicted"/>
<protein>
    <recommendedName>
        <fullName evidence="6">Transducin/WD40 repeat-like superfamily protein</fullName>
    </recommendedName>
</protein>
<dbReference type="InterPro" id="IPR001680">
    <property type="entry name" value="WD40_rpt"/>
</dbReference>
<dbReference type="PROSITE" id="PS00678">
    <property type="entry name" value="WD_REPEATS_1"/>
    <property type="match status" value="1"/>
</dbReference>
<dbReference type="PANTHER" id="PTHR19857:SF21">
    <property type="entry name" value="ANAPHASE-PROMOTING COMPLEX SUBUNIT 4 WD40 DOMAIN-CONTAINING PROTEIN"/>
    <property type="match status" value="1"/>
</dbReference>
<dbReference type="PANTHER" id="PTHR19857">
    <property type="entry name" value="MITOCHONDRIAL DIVISION PROTEIN 1-RELATED"/>
    <property type="match status" value="1"/>
</dbReference>
<organism evidence="4 5">
    <name type="scientific">Acacia crassicarpa</name>
    <name type="common">northern wattle</name>
    <dbReference type="NCBI Taxonomy" id="499986"/>
    <lineage>
        <taxon>Eukaryota</taxon>
        <taxon>Viridiplantae</taxon>
        <taxon>Streptophyta</taxon>
        <taxon>Embryophyta</taxon>
        <taxon>Tracheophyta</taxon>
        <taxon>Spermatophyta</taxon>
        <taxon>Magnoliopsida</taxon>
        <taxon>eudicotyledons</taxon>
        <taxon>Gunneridae</taxon>
        <taxon>Pentapetalae</taxon>
        <taxon>rosids</taxon>
        <taxon>fabids</taxon>
        <taxon>Fabales</taxon>
        <taxon>Fabaceae</taxon>
        <taxon>Caesalpinioideae</taxon>
        <taxon>mimosoid clade</taxon>
        <taxon>Acacieae</taxon>
        <taxon>Acacia</taxon>
    </lineage>
</organism>
<gene>
    <name evidence="4" type="ORF">QN277_012948</name>
</gene>
<keyword evidence="2" id="KW-0677">Repeat</keyword>
<dbReference type="InterPro" id="IPR051179">
    <property type="entry name" value="WD_repeat_multifunction"/>
</dbReference>
<accession>A0AAE1N2A3</accession>
<evidence type="ECO:0000313" key="4">
    <source>
        <dbReference type="EMBL" id="KAK4281456.1"/>
    </source>
</evidence>
<dbReference type="EMBL" id="JAWXYG010000002">
    <property type="protein sequence ID" value="KAK4281456.1"/>
    <property type="molecule type" value="Genomic_DNA"/>
</dbReference>
<reference evidence="4" key="1">
    <citation type="submission" date="2023-10" db="EMBL/GenBank/DDBJ databases">
        <title>Chromosome-level genome of the transformable northern wattle, Acacia crassicarpa.</title>
        <authorList>
            <person name="Massaro I."/>
            <person name="Sinha N.R."/>
            <person name="Poethig S."/>
            <person name="Leichty A.R."/>
        </authorList>
    </citation>
    <scope>NUCLEOTIDE SEQUENCE</scope>
    <source>
        <strain evidence="4">Acra3RX</strain>
        <tissue evidence="4">Leaf</tissue>
    </source>
</reference>
<name>A0AAE1N2A3_9FABA</name>
<dbReference type="AlphaFoldDB" id="A0AAE1N2A3"/>
<evidence type="ECO:0000256" key="1">
    <source>
        <dbReference type="ARBA" id="ARBA00022574"/>
    </source>
</evidence>
<keyword evidence="1 3" id="KW-0853">WD repeat</keyword>
<dbReference type="InterPro" id="IPR015943">
    <property type="entry name" value="WD40/YVTN_repeat-like_dom_sf"/>
</dbReference>
<feature type="repeat" description="WD" evidence="3">
    <location>
        <begin position="240"/>
        <end position="281"/>
    </location>
</feature>
<dbReference type="SUPFAM" id="SSF50978">
    <property type="entry name" value="WD40 repeat-like"/>
    <property type="match status" value="1"/>
</dbReference>
<dbReference type="InterPro" id="IPR019775">
    <property type="entry name" value="WD40_repeat_CS"/>
</dbReference>
<evidence type="ECO:0008006" key="6">
    <source>
        <dbReference type="Google" id="ProtNLM"/>
    </source>
</evidence>
<sequence>MDKYLVHCKPSTKSARFCRRRIWERESIQLNGRFEPIYRHQMLDLLIRSYSELGAFPHLYHGNGEPCQSHVNRLAGEAIIDRNVSFWKQGISAVDFDNKGIYLVSGTKSGCLTVHDFESLYCQIHESTCLKEDESKHLMHLSLNRQLDVVRWNPLNQDEVVCASIKSNEVLIFDVGYMSCEPVEVLRTRQTATVHGSSIHKGLSDVALMLNDSKMLASDTHGGINVWDRRVKTLPCLELASGSSGMLNSIQVNAENQIIFGAGKNGMVYVWDIRGGRASAAFQSHKEACHPPLTSLKLASLMEKIDSLKAQSDIIPKEIHSINLNPSCPYQLAFHLDDGWSGVLDIYNLKVTHIHCPPPAWLNDSYVSAEPSYIRKPSWLSTSSIYVVGSSSERGIHLLNFYPSTHSSGHVDFKEDVEELLGVNKRRNQNRFLALSEGVTACTVHPLYDTIIAGTKQTSLLMISQKSESYRGGD</sequence>
<dbReference type="Proteomes" id="UP001293593">
    <property type="component" value="Unassembled WGS sequence"/>
</dbReference>